<proteinExistence type="predicted"/>
<evidence type="ECO:0000313" key="1">
    <source>
        <dbReference type="EMBL" id="KKN62620.1"/>
    </source>
</evidence>
<dbReference type="AlphaFoldDB" id="A0A0F9S1J9"/>
<comment type="caution">
    <text evidence="1">The sequence shown here is derived from an EMBL/GenBank/DDBJ whole genome shotgun (WGS) entry which is preliminary data.</text>
</comment>
<accession>A0A0F9S1J9</accession>
<reference evidence="1" key="1">
    <citation type="journal article" date="2015" name="Nature">
        <title>Complex archaea that bridge the gap between prokaryotes and eukaryotes.</title>
        <authorList>
            <person name="Spang A."/>
            <person name="Saw J.H."/>
            <person name="Jorgensen S.L."/>
            <person name="Zaremba-Niedzwiedzka K."/>
            <person name="Martijn J."/>
            <person name="Lind A.E."/>
            <person name="van Eijk R."/>
            <person name="Schleper C."/>
            <person name="Guy L."/>
            <person name="Ettema T.J."/>
        </authorList>
    </citation>
    <scope>NUCLEOTIDE SEQUENCE</scope>
</reference>
<protein>
    <recommendedName>
        <fullName evidence="2">DUF2284 domain-containing protein</fullName>
    </recommendedName>
</protein>
<name>A0A0F9S1J9_9ZZZZ</name>
<sequence length="159" mass="18163">MGFPIEVTGRLVIDYRAREWCRLPYPDHPKGCPNFDHKLICPPQVCLIEEFVDLDHSLWLVVESFDLQEHVERMKARHSGWSDRQARNVLYWQGSVNKKLRLACESHVKTVGGVWTICPEAMGVNVIQTAKQVGLPIKARPTSLVFKIGLVGFQLRSKV</sequence>
<gene>
    <name evidence="1" type="ORF">LCGC14_0510310</name>
</gene>
<evidence type="ECO:0008006" key="2">
    <source>
        <dbReference type="Google" id="ProtNLM"/>
    </source>
</evidence>
<dbReference type="EMBL" id="LAZR01000618">
    <property type="protein sequence ID" value="KKN62620.1"/>
    <property type="molecule type" value="Genomic_DNA"/>
</dbReference>
<organism evidence="1">
    <name type="scientific">marine sediment metagenome</name>
    <dbReference type="NCBI Taxonomy" id="412755"/>
    <lineage>
        <taxon>unclassified sequences</taxon>
        <taxon>metagenomes</taxon>
        <taxon>ecological metagenomes</taxon>
    </lineage>
</organism>